<accession>A0A0F9GK45</accession>
<gene>
    <name evidence="1" type="ORF">LCGC14_1816850</name>
</gene>
<name>A0A0F9GK45_9ZZZZ</name>
<dbReference type="EMBL" id="LAZR01017732">
    <property type="protein sequence ID" value="KKL99198.1"/>
    <property type="molecule type" value="Genomic_DNA"/>
</dbReference>
<dbReference type="AlphaFoldDB" id="A0A0F9GK45"/>
<organism evidence="1">
    <name type="scientific">marine sediment metagenome</name>
    <dbReference type="NCBI Taxonomy" id="412755"/>
    <lineage>
        <taxon>unclassified sequences</taxon>
        <taxon>metagenomes</taxon>
        <taxon>ecological metagenomes</taxon>
    </lineage>
</organism>
<proteinExistence type="predicted"/>
<reference evidence="1" key="1">
    <citation type="journal article" date="2015" name="Nature">
        <title>Complex archaea that bridge the gap between prokaryotes and eukaryotes.</title>
        <authorList>
            <person name="Spang A."/>
            <person name="Saw J.H."/>
            <person name="Jorgensen S.L."/>
            <person name="Zaremba-Niedzwiedzka K."/>
            <person name="Martijn J."/>
            <person name="Lind A.E."/>
            <person name="van Eijk R."/>
            <person name="Schleper C."/>
            <person name="Guy L."/>
            <person name="Ettema T.J."/>
        </authorList>
    </citation>
    <scope>NUCLEOTIDE SEQUENCE</scope>
</reference>
<protein>
    <submittedName>
        <fullName evidence="1">Uncharacterized protein</fullName>
    </submittedName>
</protein>
<evidence type="ECO:0000313" key="1">
    <source>
        <dbReference type="EMBL" id="KKL99198.1"/>
    </source>
</evidence>
<sequence length="95" mass="10662">MQEDIQRALGRVEATLDAHGRELGEIKDRQDGFARIYHDDMEAIRTWQTEHQRNHHGRHGRGPGGVVNRQNIQTTGLLGALVAIYEVLRAIGILG</sequence>
<comment type="caution">
    <text evidence="1">The sequence shown here is derived from an EMBL/GenBank/DDBJ whole genome shotgun (WGS) entry which is preliminary data.</text>
</comment>